<sequence length="297" mass="29418">MTYYIQTGILLLVCTSAVQGTGRKLLYEDTQTASFSGGAAAAQQQGAGSSAAAVQQQGAGSSAAYQSSQTAGAGSQAAPAGNTWQDALGTIQRSAAAALNANSAPVQQLQQTTQQAAGATGTQTTPKNVLVDLAPGATVGFGNQNGYPKISAQAPGSGFSVAQAPGKANPDVSFKVGPQDSPVAVTLGQQPGLDGGADKEESGLSGTLNLGHYGVSQSNSFEAININPSATELITPFAKLSVPYKAFTSVGPALQQIPGQLAQLTRVFQVQSTASAPAPAVSAALAPSAGIASQAAP</sequence>
<accession>I0Z8W4</accession>
<dbReference type="Proteomes" id="UP000007264">
    <property type="component" value="Unassembled WGS sequence"/>
</dbReference>
<evidence type="ECO:0000256" key="1">
    <source>
        <dbReference type="SAM" id="SignalP"/>
    </source>
</evidence>
<keyword evidence="1" id="KW-0732">Signal</keyword>
<evidence type="ECO:0000313" key="2">
    <source>
        <dbReference type="EMBL" id="EIE27083.1"/>
    </source>
</evidence>
<dbReference type="RefSeq" id="XP_005651627.1">
    <property type="nucleotide sequence ID" value="XM_005651570.1"/>
</dbReference>
<feature type="signal peptide" evidence="1">
    <location>
        <begin position="1"/>
        <end position="20"/>
    </location>
</feature>
<dbReference type="OrthoDB" id="10428023at2759"/>
<dbReference type="EMBL" id="AGSI01000001">
    <property type="protein sequence ID" value="EIE27083.1"/>
    <property type="molecule type" value="Genomic_DNA"/>
</dbReference>
<proteinExistence type="predicted"/>
<dbReference type="GeneID" id="17045098"/>
<dbReference type="AlphaFoldDB" id="I0Z8W4"/>
<name>I0Z8W4_COCSC</name>
<reference evidence="2 3" key="1">
    <citation type="journal article" date="2012" name="Genome Biol.">
        <title>The genome of the polar eukaryotic microalga coccomyxa subellipsoidea reveals traits of cold adaptation.</title>
        <authorList>
            <person name="Blanc G."/>
            <person name="Agarkova I."/>
            <person name="Grimwood J."/>
            <person name="Kuo A."/>
            <person name="Brueggeman A."/>
            <person name="Dunigan D."/>
            <person name="Gurnon J."/>
            <person name="Ladunga I."/>
            <person name="Lindquist E."/>
            <person name="Lucas S."/>
            <person name="Pangilinan J."/>
            <person name="Proschold T."/>
            <person name="Salamov A."/>
            <person name="Schmutz J."/>
            <person name="Weeks D."/>
            <person name="Yamada T."/>
            <person name="Claverie J.M."/>
            <person name="Grigoriev I."/>
            <person name="Van Etten J."/>
            <person name="Lomsadze A."/>
            <person name="Borodovsky M."/>
        </authorList>
    </citation>
    <scope>NUCLEOTIDE SEQUENCE [LARGE SCALE GENOMIC DNA]</scope>
    <source>
        <strain evidence="2 3">C-169</strain>
    </source>
</reference>
<feature type="chain" id="PRO_5003637629" evidence="1">
    <location>
        <begin position="21"/>
        <end position="297"/>
    </location>
</feature>
<organism evidence="2 3">
    <name type="scientific">Coccomyxa subellipsoidea (strain C-169)</name>
    <name type="common">Green microalga</name>
    <dbReference type="NCBI Taxonomy" id="574566"/>
    <lineage>
        <taxon>Eukaryota</taxon>
        <taxon>Viridiplantae</taxon>
        <taxon>Chlorophyta</taxon>
        <taxon>core chlorophytes</taxon>
        <taxon>Trebouxiophyceae</taxon>
        <taxon>Trebouxiophyceae incertae sedis</taxon>
        <taxon>Coccomyxaceae</taxon>
        <taxon>Coccomyxa</taxon>
        <taxon>Coccomyxa subellipsoidea</taxon>
    </lineage>
</organism>
<dbReference type="KEGG" id="csl:COCSUDRAFT_45725"/>
<protein>
    <submittedName>
        <fullName evidence="2">Uncharacterized protein</fullName>
    </submittedName>
</protein>
<evidence type="ECO:0000313" key="3">
    <source>
        <dbReference type="Proteomes" id="UP000007264"/>
    </source>
</evidence>
<gene>
    <name evidence="2" type="ORF">COCSUDRAFT_45725</name>
</gene>
<keyword evidence="3" id="KW-1185">Reference proteome</keyword>
<comment type="caution">
    <text evidence="2">The sequence shown here is derived from an EMBL/GenBank/DDBJ whole genome shotgun (WGS) entry which is preliminary data.</text>
</comment>